<evidence type="ECO:0000313" key="1">
    <source>
        <dbReference type="EMBL" id="PJA12248.1"/>
    </source>
</evidence>
<protein>
    <submittedName>
        <fullName evidence="1">Uncharacterized protein</fullName>
    </submittedName>
</protein>
<comment type="caution">
    <text evidence="1">The sequence shown here is derived from an EMBL/GenBank/DDBJ whole genome shotgun (WGS) entry which is preliminary data.</text>
</comment>
<dbReference type="AlphaFoldDB" id="A0A2M7W0M8"/>
<organism evidence="1 2">
    <name type="scientific">Candidatus Dojkabacteria bacterium CG_4_10_14_0_2_um_filter_Dojkabacteria_WS6_41_15</name>
    <dbReference type="NCBI Taxonomy" id="2014249"/>
    <lineage>
        <taxon>Bacteria</taxon>
        <taxon>Candidatus Dojkabacteria</taxon>
    </lineage>
</organism>
<evidence type="ECO:0000313" key="2">
    <source>
        <dbReference type="Proteomes" id="UP000228952"/>
    </source>
</evidence>
<name>A0A2M7W0M8_9BACT</name>
<reference evidence="2" key="1">
    <citation type="submission" date="2017-09" db="EMBL/GenBank/DDBJ databases">
        <title>Depth-based differentiation of microbial function through sediment-hosted aquifers and enrichment of novel symbionts in the deep terrestrial subsurface.</title>
        <authorList>
            <person name="Probst A.J."/>
            <person name="Ladd B."/>
            <person name="Jarett J.K."/>
            <person name="Geller-Mcgrath D.E."/>
            <person name="Sieber C.M.K."/>
            <person name="Emerson J.B."/>
            <person name="Anantharaman K."/>
            <person name="Thomas B.C."/>
            <person name="Malmstrom R."/>
            <person name="Stieglmeier M."/>
            <person name="Klingl A."/>
            <person name="Woyke T."/>
            <person name="Ryan C.M."/>
            <person name="Banfield J.F."/>
        </authorList>
    </citation>
    <scope>NUCLEOTIDE SEQUENCE [LARGE SCALE GENOMIC DNA]</scope>
</reference>
<dbReference type="Proteomes" id="UP000228952">
    <property type="component" value="Unassembled WGS sequence"/>
</dbReference>
<accession>A0A2M7W0M8</accession>
<sequence>MSSSAKIVLASLLVLAVGVGAFMLGSGNNNDKGGLMTPTPTPIVTVTTSLIPPTTLPVTPTATSTPLPTVTATPTPTPTIGYVTKKIKVDIKNASPAKVEFTIEIPSTTTVSVGKNEIFLRNGSKTYMWLYSPYEYYTKATYTSKVAITSSTIENLFRVTTKQDLGNSFHIAYATSGMFISAGCEDAEFGVAPPCLTPAVKVTSGAFMANCSVQSQYIPVCDRIMKTISVKIDAL</sequence>
<gene>
    <name evidence="1" type="ORF">COX64_04740</name>
</gene>
<proteinExistence type="predicted"/>
<dbReference type="EMBL" id="PFQB01000120">
    <property type="protein sequence ID" value="PJA12248.1"/>
    <property type="molecule type" value="Genomic_DNA"/>
</dbReference>